<accession>A0A7N0VD42</accession>
<dbReference type="Gramene" id="Kaladp0515s0065.1.v1.1">
    <property type="protein sequence ID" value="Kaladp0515s0065.1.v1.1"/>
    <property type="gene ID" value="Kaladp0515s0065.v1.1"/>
</dbReference>
<protein>
    <submittedName>
        <fullName evidence="1">Uncharacterized protein</fullName>
    </submittedName>
</protein>
<name>A0A7N0VD42_KALFE</name>
<proteinExistence type="predicted"/>
<keyword evidence="2" id="KW-1185">Reference proteome</keyword>
<dbReference type="Proteomes" id="UP000594263">
    <property type="component" value="Unplaced"/>
</dbReference>
<organism evidence="1 2">
    <name type="scientific">Kalanchoe fedtschenkoi</name>
    <name type="common">Lavender scallops</name>
    <name type="synonym">South American air plant</name>
    <dbReference type="NCBI Taxonomy" id="63787"/>
    <lineage>
        <taxon>Eukaryota</taxon>
        <taxon>Viridiplantae</taxon>
        <taxon>Streptophyta</taxon>
        <taxon>Embryophyta</taxon>
        <taxon>Tracheophyta</taxon>
        <taxon>Spermatophyta</taxon>
        <taxon>Magnoliopsida</taxon>
        <taxon>eudicotyledons</taxon>
        <taxon>Gunneridae</taxon>
        <taxon>Pentapetalae</taxon>
        <taxon>Saxifragales</taxon>
        <taxon>Crassulaceae</taxon>
        <taxon>Kalanchoe</taxon>
    </lineage>
</organism>
<reference evidence="1" key="1">
    <citation type="submission" date="2021-01" db="UniProtKB">
        <authorList>
            <consortium name="EnsemblPlants"/>
        </authorList>
    </citation>
    <scope>IDENTIFICATION</scope>
</reference>
<evidence type="ECO:0000313" key="2">
    <source>
        <dbReference type="Proteomes" id="UP000594263"/>
    </source>
</evidence>
<dbReference type="EnsemblPlants" id="Kaladp0515s0065.1.v1.1">
    <property type="protein sequence ID" value="Kaladp0515s0065.1.v1.1"/>
    <property type="gene ID" value="Kaladp0515s0065.v1.1"/>
</dbReference>
<sequence length="84" mass="9875">MEKRADLFPGTRKVNLKRLFKLSVHSLLTSCSKEEFSVAFSRFSSAEQTRLHLLFIQAEEQKRLIKTRVEQLREETSRPSNMAY</sequence>
<evidence type="ECO:0000313" key="1">
    <source>
        <dbReference type="EnsemblPlants" id="Kaladp0515s0065.1.v1.1"/>
    </source>
</evidence>
<dbReference type="AlphaFoldDB" id="A0A7N0VD42"/>